<feature type="compositionally biased region" description="Polar residues" evidence="1">
    <location>
        <begin position="200"/>
        <end position="217"/>
    </location>
</feature>
<evidence type="ECO:0000259" key="2">
    <source>
        <dbReference type="Pfam" id="PF00786"/>
    </source>
</evidence>
<feature type="compositionally biased region" description="Polar residues" evidence="1">
    <location>
        <begin position="307"/>
        <end position="333"/>
    </location>
</feature>
<accession>A0ABD2QCK4</accession>
<feature type="region of interest" description="Disordered" evidence="1">
    <location>
        <begin position="190"/>
        <end position="229"/>
    </location>
</feature>
<evidence type="ECO:0000313" key="4">
    <source>
        <dbReference type="Proteomes" id="UP001626550"/>
    </source>
</evidence>
<gene>
    <name evidence="3" type="primary">PAK1_4</name>
    <name evidence="3" type="ORF">Ciccas_004874</name>
</gene>
<protein>
    <submittedName>
        <fullName evidence="3">P21 protein (Cdc42 Rac)-activated kinase</fullName>
    </submittedName>
</protein>
<feature type="compositionally biased region" description="Low complexity" evidence="1">
    <location>
        <begin position="219"/>
        <end position="229"/>
    </location>
</feature>
<feature type="compositionally biased region" description="Pro residues" evidence="1">
    <location>
        <begin position="52"/>
        <end position="63"/>
    </location>
</feature>
<feature type="region of interest" description="Disordered" evidence="1">
    <location>
        <begin position="40"/>
        <end position="71"/>
    </location>
</feature>
<reference evidence="3 4" key="1">
    <citation type="submission" date="2024-11" db="EMBL/GenBank/DDBJ databases">
        <title>Adaptive evolution of stress response genes in parasites aligns with host niche diversity.</title>
        <authorList>
            <person name="Hahn C."/>
            <person name="Resl P."/>
        </authorList>
    </citation>
    <scope>NUCLEOTIDE SEQUENCE [LARGE SCALE GENOMIC DNA]</scope>
    <source>
        <strain evidence="3">EGGRZ-B1_66</strain>
        <tissue evidence="3">Body</tissue>
    </source>
</reference>
<keyword evidence="3" id="KW-0418">Kinase</keyword>
<proteinExistence type="predicted"/>
<dbReference type="Pfam" id="PF00786">
    <property type="entry name" value="PBD"/>
    <property type="match status" value="1"/>
</dbReference>
<evidence type="ECO:0000313" key="3">
    <source>
        <dbReference type="EMBL" id="KAL3316481.1"/>
    </source>
</evidence>
<feature type="region of interest" description="Disordered" evidence="1">
    <location>
        <begin position="281"/>
        <end position="333"/>
    </location>
</feature>
<dbReference type="EMBL" id="JBJKFK010000534">
    <property type="protein sequence ID" value="KAL3316481.1"/>
    <property type="molecule type" value="Genomic_DNA"/>
</dbReference>
<feature type="region of interest" description="Disordered" evidence="1">
    <location>
        <begin position="407"/>
        <end position="479"/>
    </location>
</feature>
<keyword evidence="4" id="KW-1185">Reference proteome</keyword>
<dbReference type="InterPro" id="IPR036936">
    <property type="entry name" value="CRIB_dom_sf"/>
</dbReference>
<sequence>MSIFARSKEAFHSEDEILDAITEDLVKSIDLNPASKLNVPYPPVRSSSTLSPAPPCKPLPNPPSKGKSLKSRNLAVHKLGSARLIARMSIGRNNSKIVIPHPDASELLTASSPLSVKFFKFGRGASAEPQITGPTQVIHNIHIGSDSVKDFETLGPQWKKLLEAAQLPEEAHQENILSVMKFLQERNQTSTRDKFMKSPESLSTFTGSSDSMESFTPASRKSSQSNASSIEIEPPLSLGLHRHGSASSDNLTPCATYSAAGVPVSGTTTSLLVCHSASVVRTPSNRDSAPPLPHNRQFSVESKHDSPQSPKVTSPSTRFSSGLGSSGSEYNTGHIATQGHVEFDTCLDTLLNPESSGRGMMVQSNSSPGPTSSNFGTTEVTPSGGSLQSYPTSGVYASRFSGSSGCSLSFTGQASSSNEQLGVEEEVMTRSESPPRPRMVHTTPKKGPAPPIPQPMNESTTESEGGSASGTLRQNSCTGINDLEVNNNGTLSNRQNQQAEAMRISKSMDGIKQTSNNNEYVNLVPEEYPGSIVSRTPFHSPLVH</sequence>
<dbReference type="InterPro" id="IPR000095">
    <property type="entry name" value="CRIB_dom"/>
</dbReference>
<dbReference type="GO" id="GO:0016301">
    <property type="term" value="F:kinase activity"/>
    <property type="evidence" value="ECO:0007669"/>
    <property type="project" value="UniProtKB-KW"/>
</dbReference>
<dbReference type="AlphaFoldDB" id="A0ABD2QCK4"/>
<feature type="compositionally biased region" description="Polar residues" evidence="1">
    <location>
        <begin position="362"/>
        <end position="388"/>
    </location>
</feature>
<feature type="domain" description="CRIB" evidence="2">
    <location>
        <begin position="131"/>
        <end position="183"/>
    </location>
</feature>
<feature type="compositionally biased region" description="Polar residues" evidence="1">
    <location>
        <begin position="411"/>
        <end position="420"/>
    </location>
</feature>
<dbReference type="Gene3D" id="3.90.810.10">
    <property type="entry name" value="CRIB domain"/>
    <property type="match status" value="1"/>
</dbReference>
<evidence type="ECO:0000256" key="1">
    <source>
        <dbReference type="SAM" id="MobiDB-lite"/>
    </source>
</evidence>
<name>A0ABD2QCK4_9PLAT</name>
<comment type="caution">
    <text evidence="3">The sequence shown here is derived from an EMBL/GenBank/DDBJ whole genome shotgun (WGS) entry which is preliminary data.</text>
</comment>
<feature type="compositionally biased region" description="Low complexity" evidence="1">
    <location>
        <begin position="458"/>
        <end position="471"/>
    </location>
</feature>
<dbReference type="Proteomes" id="UP001626550">
    <property type="component" value="Unassembled WGS sequence"/>
</dbReference>
<keyword evidence="3" id="KW-0808">Transferase</keyword>
<feature type="region of interest" description="Disordered" evidence="1">
    <location>
        <begin position="352"/>
        <end position="388"/>
    </location>
</feature>
<organism evidence="3 4">
    <name type="scientific">Cichlidogyrus casuarinus</name>
    <dbReference type="NCBI Taxonomy" id="1844966"/>
    <lineage>
        <taxon>Eukaryota</taxon>
        <taxon>Metazoa</taxon>
        <taxon>Spiralia</taxon>
        <taxon>Lophotrochozoa</taxon>
        <taxon>Platyhelminthes</taxon>
        <taxon>Monogenea</taxon>
        <taxon>Monopisthocotylea</taxon>
        <taxon>Dactylogyridea</taxon>
        <taxon>Ancyrocephalidae</taxon>
        <taxon>Cichlidogyrus</taxon>
    </lineage>
</organism>